<comment type="caution">
    <text evidence="2">The sequence shown here is derived from an EMBL/GenBank/DDBJ whole genome shotgun (WGS) entry which is preliminary data.</text>
</comment>
<reference evidence="2 3" key="1">
    <citation type="submission" date="2015-09" db="EMBL/GenBank/DDBJ databases">
        <title>Draft Genome Sequence of Bradyrhizobium manausense Strain BR 3351T, a Novel Symbiotic Nitrogen-Fixing Alphaproteobacterium Isolated from Brazilian Amazon Rain Forest.</title>
        <authorList>
            <person name="De Araujo J.L."/>
            <person name="Zilli J.E."/>
        </authorList>
    </citation>
    <scope>NUCLEOTIDE SEQUENCE [LARGE SCALE GENOMIC DNA]</scope>
    <source>
        <strain evidence="2 3">BR3351</strain>
    </source>
</reference>
<keyword evidence="1" id="KW-0812">Transmembrane</keyword>
<protein>
    <submittedName>
        <fullName evidence="2">Uncharacterized protein</fullName>
    </submittedName>
</protein>
<keyword evidence="1" id="KW-0472">Membrane</keyword>
<organism evidence="2 3">
    <name type="scientific">Bradyrhizobium manausense</name>
    <dbReference type="NCBI Taxonomy" id="989370"/>
    <lineage>
        <taxon>Bacteria</taxon>
        <taxon>Pseudomonadati</taxon>
        <taxon>Pseudomonadota</taxon>
        <taxon>Alphaproteobacteria</taxon>
        <taxon>Hyphomicrobiales</taxon>
        <taxon>Nitrobacteraceae</taxon>
        <taxon>Bradyrhizobium</taxon>
    </lineage>
</organism>
<proteinExistence type="predicted"/>
<evidence type="ECO:0000313" key="2">
    <source>
        <dbReference type="EMBL" id="KRQ03551.1"/>
    </source>
</evidence>
<dbReference type="Proteomes" id="UP000051936">
    <property type="component" value="Unassembled WGS sequence"/>
</dbReference>
<feature type="transmembrane region" description="Helical" evidence="1">
    <location>
        <begin position="66"/>
        <end position="87"/>
    </location>
</feature>
<accession>A0A0R3DAK0</accession>
<keyword evidence="1" id="KW-1133">Transmembrane helix</keyword>
<gene>
    <name evidence="2" type="ORF">AOQ71_33220</name>
</gene>
<evidence type="ECO:0000313" key="3">
    <source>
        <dbReference type="Proteomes" id="UP000051936"/>
    </source>
</evidence>
<sequence>MSTSHTAISSNRLSRLIGAVNAPAPIDVRIEAQLALPALCRRRLGATTPTEPGLESKTRRTMTGRLLAIPILGVSAPVAAHGLMVLVRRGLASVITLAALGLPVASDRDILRAATILLAGLFRLLRRLGLLDRGGLRLCGASAEQEA</sequence>
<keyword evidence="3" id="KW-1185">Reference proteome</keyword>
<dbReference type="STRING" id="989370.AOQ71_33220"/>
<evidence type="ECO:0000256" key="1">
    <source>
        <dbReference type="SAM" id="Phobius"/>
    </source>
</evidence>
<dbReference type="AlphaFoldDB" id="A0A0R3DAK0"/>
<name>A0A0R3DAK0_9BRAD</name>
<dbReference type="EMBL" id="LJYG01000108">
    <property type="protein sequence ID" value="KRQ03551.1"/>
    <property type="molecule type" value="Genomic_DNA"/>
</dbReference>